<dbReference type="STRING" id="1325564.NSJP_2317"/>
<keyword evidence="2" id="KW-1185">Reference proteome</keyword>
<gene>
    <name evidence="1" type="ORF">NSJP_2317</name>
</gene>
<reference evidence="1 2" key="1">
    <citation type="submission" date="2017-03" db="EMBL/GenBank/DDBJ databases">
        <authorList>
            <person name="Afonso C.L."/>
            <person name="Miller P.J."/>
            <person name="Scott M.A."/>
            <person name="Spackman E."/>
            <person name="Goraichik I."/>
            <person name="Dimitrov K.M."/>
            <person name="Suarez D.L."/>
            <person name="Swayne D.E."/>
        </authorList>
    </citation>
    <scope>NUCLEOTIDE SEQUENCE [LARGE SCALE GENOMIC DNA]</scope>
    <source>
        <strain evidence="1">Genome sequencing of Nitrospira japonica strain NJ11</strain>
    </source>
</reference>
<name>A0A1W1I6I7_9BACT</name>
<dbReference type="KEGG" id="nja:NSJP_2317"/>
<evidence type="ECO:0000313" key="1">
    <source>
        <dbReference type="EMBL" id="SLM48489.1"/>
    </source>
</evidence>
<dbReference type="OrthoDB" id="9796251at2"/>
<sequence length="151" mass="16616">MWKFIGVLVLITGSFAAGFYFGQRPTGTLEQTVAGLPKSIREVSRNVMDTTMGIEQDLRRRQALLETKSKIVQARSEVLDKNFGEAAKQLADGVAGLEAAIKGARQDGSTQAVRSIIGTLQELRLELSMGKPVPMKKLNDVQKEIDRQLDK</sequence>
<protein>
    <submittedName>
        <fullName evidence="1">Uncharacterized protein</fullName>
    </submittedName>
</protein>
<evidence type="ECO:0000313" key="2">
    <source>
        <dbReference type="Proteomes" id="UP000192042"/>
    </source>
</evidence>
<dbReference type="AlphaFoldDB" id="A0A1W1I6I7"/>
<accession>A0A1W1I6I7</accession>
<proteinExistence type="predicted"/>
<organism evidence="1 2">
    <name type="scientific">Nitrospira japonica</name>
    <dbReference type="NCBI Taxonomy" id="1325564"/>
    <lineage>
        <taxon>Bacteria</taxon>
        <taxon>Pseudomonadati</taxon>
        <taxon>Nitrospirota</taxon>
        <taxon>Nitrospiria</taxon>
        <taxon>Nitrospirales</taxon>
        <taxon>Nitrospiraceae</taxon>
        <taxon>Nitrospira</taxon>
    </lineage>
</organism>
<dbReference type="EMBL" id="LT828648">
    <property type="protein sequence ID" value="SLM48489.1"/>
    <property type="molecule type" value="Genomic_DNA"/>
</dbReference>
<dbReference type="RefSeq" id="WP_080886861.1">
    <property type="nucleotide sequence ID" value="NZ_LT828648.1"/>
</dbReference>
<dbReference type="Proteomes" id="UP000192042">
    <property type="component" value="Chromosome I"/>
</dbReference>